<dbReference type="InterPro" id="IPR052202">
    <property type="entry name" value="Yeast_MetPath_Reg"/>
</dbReference>
<dbReference type="PANTHER" id="PTHR47782">
    <property type="entry name" value="ZN(II)2CYS6 TRANSCRIPTION FACTOR (EUROFUNG)-RELATED"/>
    <property type="match status" value="1"/>
</dbReference>
<dbReference type="CDD" id="cd12148">
    <property type="entry name" value="fungal_TF_MHR"/>
    <property type="match status" value="1"/>
</dbReference>
<evidence type="ECO:0000259" key="9">
    <source>
        <dbReference type="SMART" id="SM00906"/>
    </source>
</evidence>
<evidence type="ECO:0000256" key="6">
    <source>
        <dbReference type="ARBA" id="ARBA00023163"/>
    </source>
</evidence>
<feature type="domain" description="Xylanolytic transcriptional activator regulatory" evidence="9">
    <location>
        <begin position="326"/>
        <end position="402"/>
    </location>
</feature>
<feature type="compositionally biased region" description="Polar residues" evidence="8">
    <location>
        <begin position="77"/>
        <end position="89"/>
    </location>
</feature>
<evidence type="ECO:0000256" key="3">
    <source>
        <dbReference type="ARBA" id="ARBA00022833"/>
    </source>
</evidence>
<evidence type="ECO:0000313" key="11">
    <source>
        <dbReference type="Proteomes" id="UP001629113"/>
    </source>
</evidence>
<keyword evidence="11" id="KW-1185">Reference proteome</keyword>
<evidence type="ECO:0000256" key="2">
    <source>
        <dbReference type="ARBA" id="ARBA00022723"/>
    </source>
</evidence>
<keyword evidence="5" id="KW-0238">DNA-binding</keyword>
<sequence>MRAYSPRRTAASSTIPIARRWACSACRSYVRDIERQLRELKQLMANSDAEYSSLFDVGHHTDAGHIRSPAEAVNGGTPISNRESHNTPTRAGADTRLQNPSEQTQIQEAQGTLESEVELLSLRATADQYLGSSSGVSFARLTQAVLKRLKPDPYPFTFENAPSDPPLQRLSSPRNPLSPDRGNHHLDSPWLSNEVVTPALDPETRPVLPSEEEANRLVEYYWCHTQTLYPFLRKNKFMESLRRMYATPDDPVMQSSAWQYTMWMVFAISSTTLSSVMMAEETESVQYWNNAMLFFEGALARGNMAALNALLLQIAYSFFNQVGPNTWYLVGMAGRLALGMGLHTTPTNGALGGLSPDVLEHRKRLFFCLYMMDRMVSIALGRPFGIRDEDVEIEPFADVDDEDLATTNSVPQRHLALSAMAVPLHILRLRKIAGEIFQEVYTNKNRHLDAAERDRIVAGLHEKLIHWRRNMPFPLPESQVLRVPHLSTTWFDLNYHNHIVLLYRPSPLFPILNLEKVTLLAGASAMAIRHAVTMHRQQRFAFNWLNLFSMFTSMVALVYSVTAQPEALSSYLQRSEALSDLRLAAELLQTFENKFPAASKCREMLQDVISRLELYLPGQNSVSSNGPVSPFQHFTRASVPPDQTLPSTPSPGFDGNATSYPLFLTGNASYDALLGLVQGFEYDPALEGFDF</sequence>
<keyword evidence="2" id="KW-0479">Metal-binding</keyword>
<organism evidence="10 11">
    <name type="scientific">Phlyctema vagabunda</name>
    <dbReference type="NCBI Taxonomy" id="108571"/>
    <lineage>
        <taxon>Eukaryota</taxon>
        <taxon>Fungi</taxon>
        <taxon>Dikarya</taxon>
        <taxon>Ascomycota</taxon>
        <taxon>Pezizomycotina</taxon>
        <taxon>Leotiomycetes</taxon>
        <taxon>Helotiales</taxon>
        <taxon>Dermateaceae</taxon>
        <taxon>Phlyctema</taxon>
    </lineage>
</organism>
<feature type="region of interest" description="Disordered" evidence="8">
    <location>
        <begin position="66"/>
        <end position="112"/>
    </location>
</feature>
<dbReference type="Pfam" id="PF04082">
    <property type="entry name" value="Fungal_trans"/>
    <property type="match status" value="1"/>
</dbReference>
<evidence type="ECO:0000256" key="5">
    <source>
        <dbReference type="ARBA" id="ARBA00023125"/>
    </source>
</evidence>
<dbReference type="InterPro" id="IPR007219">
    <property type="entry name" value="XnlR_reg_dom"/>
</dbReference>
<reference evidence="10 11" key="1">
    <citation type="submission" date="2024-06" db="EMBL/GenBank/DDBJ databases">
        <title>Complete genome of Phlyctema vagabunda strain 19-DSS-EL-015.</title>
        <authorList>
            <person name="Fiorenzani C."/>
        </authorList>
    </citation>
    <scope>NUCLEOTIDE SEQUENCE [LARGE SCALE GENOMIC DNA]</scope>
    <source>
        <strain evidence="10 11">19-DSS-EL-015</strain>
    </source>
</reference>
<feature type="compositionally biased region" description="Polar residues" evidence="8">
    <location>
        <begin position="96"/>
        <end position="112"/>
    </location>
</feature>
<dbReference type="EMBL" id="JBFCZG010000003">
    <property type="protein sequence ID" value="KAL3424196.1"/>
    <property type="molecule type" value="Genomic_DNA"/>
</dbReference>
<evidence type="ECO:0000256" key="4">
    <source>
        <dbReference type="ARBA" id="ARBA00023015"/>
    </source>
</evidence>
<protein>
    <recommendedName>
        <fullName evidence="9">Xylanolytic transcriptional activator regulatory domain-containing protein</fullName>
    </recommendedName>
</protein>
<accession>A0ABR4PLI7</accession>
<feature type="region of interest" description="Disordered" evidence="8">
    <location>
        <begin position="156"/>
        <end position="189"/>
    </location>
</feature>
<name>A0ABR4PLI7_9HELO</name>
<evidence type="ECO:0000256" key="7">
    <source>
        <dbReference type="ARBA" id="ARBA00023242"/>
    </source>
</evidence>
<comment type="caution">
    <text evidence="10">The sequence shown here is derived from an EMBL/GenBank/DDBJ whole genome shotgun (WGS) entry which is preliminary data.</text>
</comment>
<gene>
    <name evidence="10" type="ORF">PVAG01_03477</name>
</gene>
<keyword evidence="6" id="KW-0804">Transcription</keyword>
<proteinExistence type="predicted"/>
<evidence type="ECO:0000313" key="10">
    <source>
        <dbReference type="EMBL" id="KAL3424196.1"/>
    </source>
</evidence>
<keyword evidence="7" id="KW-0539">Nucleus</keyword>
<comment type="subcellular location">
    <subcellularLocation>
        <location evidence="1">Nucleus</location>
    </subcellularLocation>
</comment>
<dbReference type="PANTHER" id="PTHR47782:SF12">
    <property type="entry name" value="ZN(II)2CYS6 TRANSCRIPTION FACTOR (EUROFUNG)"/>
    <property type="match status" value="1"/>
</dbReference>
<dbReference type="SMART" id="SM00906">
    <property type="entry name" value="Fungal_trans"/>
    <property type="match status" value="1"/>
</dbReference>
<keyword evidence="4" id="KW-0805">Transcription regulation</keyword>
<evidence type="ECO:0000256" key="8">
    <source>
        <dbReference type="SAM" id="MobiDB-lite"/>
    </source>
</evidence>
<dbReference type="Proteomes" id="UP001629113">
    <property type="component" value="Unassembled WGS sequence"/>
</dbReference>
<keyword evidence="3" id="KW-0862">Zinc</keyword>
<evidence type="ECO:0000256" key="1">
    <source>
        <dbReference type="ARBA" id="ARBA00004123"/>
    </source>
</evidence>